<organism evidence="2 3">
    <name type="scientific">Adineta ricciae</name>
    <name type="common">Rotifer</name>
    <dbReference type="NCBI Taxonomy" id="249248"/>
    <lineage>
        <taxon>Eukaryota</taxon>
        <taxon>Metazoa</taxon>
        <taxon>Spiralia</taxon>
        <taxon>Gnathifera</taxon>
        <taxon>Rotifera</taxon>
        <taxon>Eurotatoria</taxon>
        <taxon>Bdelloidea</taxon>
        <taxon>Adinetida</taxon>
        <taxon>Adinetidae</taxon>
        <taxon>Adineta</taxon>
    </lineage>
</organism>
<gene>
    <name evidence="2" type="ORF">EDS130_LOCUS16340</name>
</gene>
<dbReference type="AlphaFoldDB" id="A0A814IV21"/>
<reference evidence="2" key="1">
    <citation type="submission" date="2021-02" db="EMBL/GenBank/DDBJ databases">
        <authorList>
            <person name="Nowell W R."/>
        </authorList>
    </citation>
    <scope>NUCLEOTIDE SEQUENCE</scope>
</reference>
<dbReference type="Proteomes" id="UP000663852">
    <property type="component" value="Unassembled WGS sequence"/>
</dbReference>
<accession>A0A814IV21</accession>
<proteinExistence type="predicted"/>
<keyword evidence="1" id="KW-1133">Transmembrane helix</keyword>
<dbReference type="EMBL" id="CAJNOJ010000070">
    <property type="protein sequence ID" value="CAF1029619.1"/>
    <property type="molecule type" value="Genomic_DNA"/>
</dbReference>
<evidence type="ECO:0000256" key="1">
    <source>
        <dbReference type="SAM" id="Phobius"/>
    </source>
</evidence>
<keyword evidence="1" id="KW-0812">Transmembrane</keyword>
<evidence type="ECO:0000313" key="3">
    <source>
        <dbReference type="Proteomes" id="UP000663852"/>
    </source>
</evidence>
<keyword evidence="1" id="KW-0472">Membrane</keyword>
<comment type="caution">
    <text evidence="2">The sequence shown here is derived from an EMBL/GenBank/DDBJ whole genome shotgun (WGS) entry which is preliminary data.</text>
</comment>
<evidence type="ECO:0000313" key="2">
    <source>
        <dbReference type="EMBL" id="CAF1029619.1"/>
    </source>
</evidence>
<protein>
    <submittedName>
        <fullName evidence="2">Uncharacterized protein</fullName>
    </submittedName>
</protein>
<name>A0A814IV21_ADIRI</name>
<feature type="transmembrane region" description="Helical" evidence="1">
    <location>
        <begin position="12"/>
        <end position="31"/>
    </location>
</feature>
<sequence length="98" mass="11491">MFYYLQRTRLVIGFLCVTRFTSTILNSLLLVSRCLMTNILHQNLNRRRIPVQQKRKRSKRSVIVVQVAQNDPVIVLNQTVDVIQRVDAVHLVKTYLII</sequence>